<sequence>MYGVMNHDPVPVMTVGFAHVIMQVHSDCAVSICPVKQQAKQRLIESKHVVPDSSRA</sequence>
<evidence type="ECO:0000313" key="1">
    <source>
        <dbReference type="EMBL" id="MFF0452962.1"/>
    </source>
</evidence>
<proteinExistence type="predicted"/>
<comment type="caution">
    <text evidence="1">The sequence shown here is derived from an EMBL/GenBank/DDBJ whole genome shotgun (WGS) entry which is preliminary data.</text>
</comment>
<name>A0ABW6NEI6_9NOCA</name>
<organism evidence="1 2">
    <name type="scientific">Nocardia africana</name>
    <dbReference type="NCBI Taxonomy" id="134964"/>
    <lineage>
        <taxon>Bacteria</taxon>
        <taxon>Bacillati</taxon>
        <taxon>Actinomycetota</taxon>
        <taxon>Actinomycetes</taxon>
        <taxon>Mycobacteriales</taxon>
        <taxon>Nocardiaceae</taxon>
        <taxon>Nocardia</taxon>
    </lineage>
</organism>
<protein>
    <submittedName>
        <fullName evidence="1">Uncharacterized protein</fullName>
    </submittedName>
</protein>
<dbReference type="RefSeq" id="WP_169812435.1">
    <property type="nucleotide sequence ID" value="NZ_JBIALX010000002.1"/>
</dbReference>
<dbReference type="Proteomes" id="UP001601521">
    <property type="component" value="Unassembled WGS sequence"/>
</dbReference>
<gene>
    <name evidence="1" type="ORF">ACFYTH_06285</name>
</gene>
<keyword evidence="2" id="KW-1185">Reference proteome</keyword>
<reference evidence="1 2" key="1">
    <citation type="submission" date="2024-10" db="EMBL/GenBank/DDBJ databases">
        <title>The Natural Products Discovery Center: Release of the First 8490 Sequenced Strains for Exploring Actinobacteria Biosynthetic Diversity.</title>
        <authorList>
            <person name="Kalkreuter E."/>
            <person name="Kautsar S.A."/>
            <person name="Yang D."/>
            <person name="Bader C.D."/>
            <person name="Teijaro C.N."/>
            <person name="Fluegel L."/>
            <person name="Davis C.M."/>
            <person name="Simpson J.R."/>
            <person name="Lauterbach L."/>
            <person name="Steele A.D."/>
            <person name="Gui C."/>
            <person name="Meng S."/>
            <person name="Li G."/>
            <person name="Viehrig K."/>
            <person name="Ye F."/>
            <person name="Su P."/>
            <person name="Kiefer A.F."/>
            <person name="Nichols A."/>
            <person name="Cepeda A.J."/>
            <person name="Yan W."/>
            <person name="Fan B."/>
            <person name="Jiang Y."/>
            <person name="Adhikari A."/>
            <person name="Zheng C.-J."/>
            <person name="Schuster L."/>
            <person name="Cowan T.M."/>
            <person name="Smanski M.J."/>
            <person name="Chevrette M.G."/>
            <person name="De Carvalho L.P.S."/>
            <person name="Shen B."/>
        </authorList>
    </citation>
    <scope>NUCLEOTIDE SEQUENCE [LARGE SCALE GENOMIC DNA]</scope>
    <source>
        <strain evidence="1 2">NPDC004550</strain>
    </source>
</reference>
<accession>A0ABW6NEI6</accession>
<dbReference type="EMBL" id="JBIALX010000002">
    <property type="protein sequence ID" value="MFF0452962.1"/>
    <property type="molecule type" value="Genomic_DNA"/>
</dbReference>
<evidence type="ECO:0000313" key="2">
    <source>
        <dbReference type="Proteomes" id="UP001601521"/>
    </source>
</evidence>